<accession>A0A4Q1SI80</accession>
<dbReference type="Gene3D" id="3.40.50.2300">
    <property type="match status" value="1"/>
</dbReference>
<reference evidence="1 2" key="1">
    <citation type="journal article" date="2016" name="Int. J. Syst. Evol. Microbiol.">
        <title>Acidipila dinghuensis sp. nov., an acidobacterium isolated from forest soil.</title>
        <authorList>
            <person name="Jiang Y.W."/>
            <person name="Wang J."/>
            <person name="Chen M.H."/>
            <person name="Lv Y.Y."/>
            <person name="Qiu L.H."/>
        </authorList>
    </citation>
    <scope>NUCLEOTIDE SEQUENCE [LARGE SCALE GENOMIC DNA]</scope>
    <source>
        <strain evidence="1 2">DHOF10</strain>
    </source>
</reference>
<keyword evidence="2" id="KW-1185">Reference proteome</keyword>
<organism evidence="1 2">
    <name type="scientific">Silvibacterium dinghuense</name>
    <dbReference type="NCBI Taxonomy" id="1560006"/>
    <lineage>
        <taxon>Bacteria</taxon>
        <taxon>Pseudomonadati</taxon>
        <taxon>Acidobacteriota</taxon>
        <taxon>Terriglobia</taxon>
        <taxon>Terriglobales</taxon>
        <taxon>Acidobacteriaceae</taxon>
        <taxon>Silvibacterium</taxon>
    </lineage>
</organism>
<evidence type="ECO:0000313" key="1">
    <source>
        <dbReference type="EMBL" id="RXS96910.1"/>
    </source>
</evidence>
<sequence length="122" mass="13780">MSEAGPSILHICSREMILGLRDQILRVHGYQVDSTLDSAVALELSRRRAYDLVVIDVEGDGRIALAEELCQQLKEQRAGQDVVFICNYRVSQETDCPDEVIRAEFNPKAMVAGIEDFLRKRD</sequence>
<dbReference type="CDD" id="cd00156">
    <property type="entry name" value="REC"/>
    <property type="match status" value="1"/>
</dbReference>
<dbReference type="Proteomes" id="UP000290253">
    <property type="component" value="Unassembled WGS sequence"/>
</dbReference>
<name>A0A4Q1SI80_9BACT</name>
<evidence type="ECO:0000313" key="2">
    <source>
        <dbReference type="Proteomes" id="UP000290253"/>
    </source>
</evidence>
<gene>
    <name evidence="1" type="ORF">ESZ00_02930</name>
</gene>
<dbReference type="EMBL" id="SDMK01000001">
    <property type="protein sequence ID" value="RXS96910.1"/>
    <property type="molecule type" value="Genomic_DNA"/>
</dbReference>
<dbReference type="InterPro" id="IPR011006">
    <property type="entry name" value="CheY-like_superfamily"/>
</dbReference>
<comment type="caution">
    <text evidence="1">The sequence shown here is derived from an EMBL/GenBank/DDBJ whole genome shotgun (WGS) entry which is preliminary data.</text>
</comment>
<proteinExistence type="predicted"/>
<protein>
    <submittedName>
        <fullName evidence="1">Response regulator</fullName>
    </submittedName>
</protein>
<dbReference type="AlphaFoldDB" id="A0A4Q1SI80"/>
<dbReference type="OrthoDB" id="121327at2"/>
<dbReference type="SUPFAM" id="SSF52172">
    <property type="entry name" value="CheY-like"/>
    <property type="match status" value="1"/>
</dbReference>